<keyword evidence="3 4" id="KW-0413">Isomerase</keyword>
<dbReference type="InterPro" id="IPR025532">
    <property type="entry name" value="G6P_1-epimerase"/>
</dbReference>
<dbReference type="Proteomes" id="UP000199024">
    <property type="component" value="Unassembled WGS sequence"/>
</dbReference>
<dbReference type="EC" id="5.1.3.15" evidence="4"/>
<evidence type="ECO:0000256" key="1">
    <source>
        <dbReference type="ARBA" id="ARBA00001096"/>
    </source>
</evidence>
<dbReference type="GO" id="GO:0005975">
    <property type="term" value="P:carbohydrate metabolic process"/>
    <property type="evidence" value="ECO:0007669"/>
    <property type="project" value="InterPro"/>
</dbReference>
<proteinExistence type="inferred from homology"/>
<evidence type="ECO:0000256" key="2">
    <source>
        <dbReference type="ARBA" id="ARBA00005866"/>
    </source>
</evidence>
<dbReference type="InterPro" id="IPR014718">
    <property type="entry name" value="GH-type_carb-bd"/>
</dbReference>
<accession>A0A1I6LER2</accession>
<dbReference type="InterPro" id="IPR008183">
    <property type="entry name" value="Aldose_1/G6P_1-epimerase"/>
</dbReference>
<dbReference type="PANTHER" id="PTHR11122:SF13">
    <property type="entry name" value="GLUCOSE-6-PHOSPHATE 1-EPIMERASE"/>
    <property type="match status" value="1"/>
</dbReference>
<comment type="similarity">
    <text evidence="2 4">Belongs to the glucose-6-phosphate 1-epimerase family.</text>
</comment>
<organism evidence="6 7">
    <name type="scientific">Granulicella pectinivorans</name>
    <dbReference type="NCBI Taxonomy" id="474950"/>
    <lineage>
        <taxon>Bacteria</taxon>
        <taxon>Pseudomonadati</taxon>
        <taxon>Acidobacteriota</taxon>
        <taxon>Terriglobia</taxon>
        <taxon>Terriglobales</taxon>
        <taxon>Acidobacteriaceae</taxon>
        <taxon>Granulicella</taxon>
    </lineage>
</organism>
<dbReference type="Gene3D" id="2.70.98.10">
    <property type="match status" value="1"/>
</dbReference>
<dbReference type="EMBL" id="FOZL01000001">
    <property type="protein sequence ID" value="SFS01927.1"/>
    <property type="molecule type" value="Genomic_DNA"/>
</dbReference>
<dbReference type="InterPro" id="IPR011013">
    <property type="entry name" value="Gal_mutarotase_sf_dom"/>
</dbReference>
<evidence type="ECO:0000256" key="5">
    <source>
        <dbReference type="PIRSR" id="PIRSR016020-1"/>
    </source>
</evidence>
<feature type="active site" evidence="5">
    <location>
        <position position="269"/>
    </location>
</feature>
<dbReference type="RefSeq" id="WP_089836532.1">
    <property type="nucleotide sequence ID" value="NZ_FOZL01000001.1"/>
</dbReference>
<reference evidence="6 7" key="1">
    <citation type="submission" date="2016-10" db="EMBL/GenBank/DDBJ databases">
        <authorList>
            <person name="de Groot N.N."/>
        </authorList>
    </citation>
    <scope>NUCLEOTIDE SEQUENCE [LARGE SCALE GENOMIC DNA]</scope>
    <source>
        <strain evidence="6 7">DSM 21001</strain>
    </source>
</reference>
<protein>
    <recommendedName>
        <fullName evidence="4">Putative glucose-6-phosphate 1-epimerase</fullName>
        <ecNumber evidence="4">5.1.3.15</ecNumber>
    </recommendedName>
</protein>
<keyword evidence="7" id="KW-1185">Reference proteome</keyword>
<comment type="catalytic activity">
    <reaction evidence="1">
        <text>alpha-D-glucose 6-phosphate = beta-D-glucose 6-phosphate</text>
        <dbReference type="Rhea" id="RHEA:16249"/>
        <dbReference type="ChEBI" id="CHEBI:58225"/>
        <dbReference type="ChEBI" id="CHEBI:58247"/>
        <dbReference type="EC" id="5.1.3.15"/>
    </reaction>
</comment>
<dbReference type="GO" id="GO:0047938">
    <property type="term" value="F:glucose-6-phosphate 1-epimerase activity"/>
    <property type="evidence" value="ECO:0007669"/>
    <property type="project" value="UniProtKB-UniRule"/>
</dbReference>
<dbReference type="PIRSF" id="PIRSF016020">
    <property type="entry name" value="PHexose_mutarotase"/>
    <property type="match status" value="1"/>
</dbReference>
<dbReference type="STRING" id="474950.SAMN05421771_0631"/>
<dbReference type="Pfam" id="PF01263">
    <property type="entry name" value="Aldose_epim"/>
    <property type="match status" value="1"/>
</dbReference>
<dbReference type="OrthoDB" id="9790727at2"/>
<gene>
    <name evidence="6" type="ORF">SAMN05421771_0631</name>
</gene>
<feature type="active site" evidence="5">
    <location>
        <position position="169"/>
    </location>
</feature>
<dbReference type="PANTHER" id="PTHR11122">
    <property type="entry name" value="APOSPORY-ASSOCIATED PROTEIN C-RELATED"/>
    <property type="match status" value="1"/>
</dbReference>
<evidence type="ECO:0000313" key="7">
    <source>
        <dbReference type="Proteomes" id="UP000199024"/>
    </source>
</evidence>
<evidence type="ECO:0000256" key="3">
    <source>
        <dbReference type="ARBA" id="ARBA00023235"/>
    </source>
</evidence>
<dbReference type="AlphaFoldDB" id="A0A1I6LER2"/>
<evidence type="ECO:0000313" key="6">
    <source>
        <dbReference type="EMBL" id="SFS01927.1"/>
    </source>
</evidence>
<dbReference type="GO" id="GO:0030246">
    <property type="term" value="F:carbohydrate binding"/>
    <property type="evidence" value="ECO:0007669"/>
    <property type="project" value="UniProtKB-UniRule"/>
</dbReference>
<dbReference type="SUPFAM" id="SSF74650">
    <property type="entry name" value="Galactose mutarotase-like"/>
    <property type="match status" value="1"/>
</dbReference>
<evidence type="ECO:0000256" key="4">
    <source>
        <dbReference type="PIRNR" id="PIRNR016020"/>
    </source>
</evidence>
<dbReference type="CDD" id="cd09020">
    <property type="entry name" value="D-hex-6-P-epi_like"/>
    <property type="match status" value="1"/>
</dbReference>
<name>A0A1I6LER2_9BACT</name>
<sequence length="295" mass="32228">MSQTVAELNEHFGMAGVLAFREEHGLIFADITTPVAKASVCMQGAHVLDWQPNGQEKVLFLSQKSDMAPGKPIRGGIPILFPWFGPRHDGKEGPMHGFARIQPWTLGFAALAGDDLHMTFTLGGTDVSRGLGFDHFRVAYQVTFGKALKLQLTVANDGTEPLVFEEGLHTYFHVKDVRAMTLAGLDGTHYKDKVDDFKVKPQIAGPMHLTGPTDRVYMNTTATCIVTDPGFKRAITIEKAGSETTVVWNPWKEVPDIQTDGWHEFVCCETVNAGDQTVTLGPGKAHAMEAHISVA</sequence>